<comment type="caution">
    <text evidence="1">The sequence shown here is derived from an EMBL/GenBank/DDBJ whole genome shotgun (WGS) entry which is preliminary data.</text>
</comment>
<evidence type="ECO:0008006" key="3">
    <source>
        <dbReference type="Google" id="ProtNLM"/>
    </source>
</evidence>
<evidence type="ECO:0000313" key="1">
    <source>
        <dbReference type="EMBL" id="SAK02747.1"/>
    </source>
</evidence>
<dbReference type="RefSeq" id="WP_039226420.1">
    <property type="nucleotide sequence ID" value="NZ_CADFGW010000014.1"/>
</dbReference>
<protein>
    <recommendedName>
        <fullName evidence="3">DUF4398 domain-containing protein</fullName>
    </recommendedName>
</protein>
<evidence type="ECO:0000313" key="2">
    <source>
        <dbReference type="Proteomes" id="UP000196218"/>
    </source>
</evidence>
<dbReference type="EMBL" id="FKJW01000006">
    <property type="protein sequence ID" value="SAK02747.1"/>
    <property type="molecule type" value="Genomic_DNA"/>
</dbReference>
<proteinExistence type="predicted"/>
<reference evidence="1 2" key="1">
    <citation type="submission" date="2016-04" db="EMBL/GenBank/DDBJ databases">
        <authorList>
            <person name="Peeters C."/>
        </authorList>
    </citation>
    <scope>NUCLEOTIDE SEQUENCE [LARGE SCALE GENOMIC DNA]</scope>
    <source>
        <strain evidence="1">LMG 29311</strain>
    </source>
</reference>
<accession>A0ABD7LD68</accession>
<dbReference type="Proteomes" id="UP000196218">
    <property type="component" value="Unassembled WGS sequence"/>
</dbReference>
<name>A0ABD7LD68_9BURK</name>
<sequence length="64" mass="6741">MTTNPNDFARAIDLQHAAEQAYRQARAARDAGGGAQREPAAAMQAAAARAYVDAARARERATGI</sequence>
<dbReference type="AlphaFoldDB" id="A0ABD7LD68"/>
<organism evidence="1 2">
    <name type="scientific">Burkholderia multivorans</name>
    <dbReference type="NCBI Taxonomy" id="87883"/>
    <lineage>
        <taxon>Bacteria</taxon>
        <taxon>Pseudomonadati</taxon>
        <taxon>Pseudomonadota</taxon>
        <taxon>Betaproteobacteria</taxon>
        <taxon>Burkholderiales</taxon>
        <taxon>Burkholderiaceae</taxon>
        <taxon>Burkholderia</taxon>
        <taxon>Burkholderia cepacia complex</taxon>
    </lineage>
</organism>
<gene>
    <name evidence="1" type="ORF">UA18_05693</name>
</gene>